<reference evidence="1" key="1">
    <citation type="journal article" date="2019" name="Toxins">
        <title>Detection of Abrin-Like and Prepropulchellin-Like Toxin Genes and Transcripts Using Whole Genome Sequencing and Full-Length Transcript Sequencing of Abrus precatorius.</title>
        <authorList>
            <person name="Hovde B.T."/>
            <person name="Daligault H.E."/>
            <person name="Hanschen E.R."/>
            <person name="Kunde Y.A."/>
            <person name="Johnson M.B."/>
            <person name="Starkenburg S.R."/>
            <person name="Johnson S.L."/>
        </authorList>
    </citation>
    <scope>NUCLEOTIDE SEQUENCE [LARGE SCALE GENOMIC DNA]</scope>
</reference>
<dbReference type="RefSeq" id="XP_027355261.1">
    <property type="nucleotide sequence ID" value="XM_027499460.1"/>
</dbReference>
<dbReference type="KEGG" id="aprc:113865096"/>
<dbReference type="GeneID" id="113865096"/>
<dbReference type="AlphaFoldDB" id="A0A8B8LFX4"/>
<reference evidence="2" key="2">
    <citation type="submission" date="2025-08" db="UniProtKB">
        <authorList>
            <consortium name="RefSeq"/>
        </authorList>
    </citation>
    <scope>IDENTIFICATION</scope>
    <source>
        <tissue evidence="2">Young leaves</tissue>
    </source>
</reference>
<dbReference type="Proteomes" id="UP000694853">
    <property type="component" value="Unplaced"/>
</dbReference>
<keyword evidence="1" id="KW-1185">Reference proteome</keyword>
<protein>
    <submittedName>
        <fullName evidence="2">Uncharacterized protein LOC113865096</fullName>
    </submittedName>
</protein>
<name>A0A8B8LFX4_ABRPR</name>
<accession>A0A8B8LFX4</accession>
<gene>
    <name evidence="2" type="primary">LOC113865096</name>
</gene>
<evidence type="ECO:0000313" key="1">
    <source>
        <dbReference type="Proteomes" id="UP000694853"/>
    </source>
</evidence>
<organism evidence="1 2">
    <name type="scientific">Abrus precatorius</name>
    <name type="common">Indian licorice</name>
    <name type="synonym">Glycine abrus</name>
    <dbReference type="NCBI Taxonomy" id="3816"/>
    <lineage>
        <taxon>Eukaryota</taxon>
        <taxon>Viridiplantae</taxon>
        <taxon>Streptophyta</taxon>
        <taxon>Embryophyta</taxon>
        <taxon>Tracheophyta</taxon>
        <taxon>Spermatophyta</taxon>
        <taxon>Magnoliopsida</taxon>
        <taxon>eudicotyledons</taxon>
        <taxon>Gunneridae</taxon>
        <taxon>Pentapetalae</taxon>
        <taxon>rosids</taxon>
        <taxon>fabids</taxon>
        <taxon>Fabales</taxon>
        <taxon>Fabaceae</taxon>
        <taxon>Papilionoideae</taxon>
        <taxon>50 kb inversion clade</taxon>
        <taxon>NPAAA clade</taxon>
        <taxon>indigoferoid/millettioid clade</taxon>
        <taxon>Abreae</taxon>
        <taxon>Abrus</taxon>
    </lineage>
</organism>
<evidence type="ECO:0000313" key="2">
    <source>
        <dbReference type="RefSeq" id="XP_027355261.1"/>
    </source>
</evidence>
<proteinExistence type="predicted"/>
<sequence length="75" mass="8158">MRLDLQNCFLYITFAMEADVVVTPLCFPSMDLVSVWVLPSFGTNRPVTRAAVDPPIRSSSCFACGARLAYAAGLL</sequence>